<reference evidence="3" key="1">
    <citation type="journal article" date="2019" name="Int. J. Syst. Evol. Microbiol.">
        <title>The Global Catalogue of Microorganisms (GCM) 10K type strain sequencing project: providing services to taxonomists for standard genome sequencing and annotation.</title>
        <authorList>
            <consortium name="The Broad Institute Genomics Platform"/>
            <consortium name="The Broad Institute Genome Sequencing Center for Infectious Disease"/>
            <person name="Wu L."/>
            <person name="Ma J."/>
        </authorList>
    </citation>
    <scope>NUCLEOTIDE SEQUENCE [LARGE SCALE GENOMIC DNA]</scope>
    <source>
        <strain evidence="3">JCM 15443</strain>
    </source>
</reference>
<protein>
    <submittedName>
        <fullName evidence="2">Uncharacterized protein</fullName>
    </submittedName>
</protein>
<keyword evidence="3" id="KW-1185">Reference proteome</keyword>
<dbReference type="RefSeq" id="WP_188903234.1">
    <property type="nucleotide sequence ID" value="NZ_BMOM01000010.1"/>
</dbReference>
<proteinExistence type="predicted"/>
<feature type="chain" id="PRO_5046341360" evidence="1">
    <location>
        <begin position="22"/>
        <end position="163"/>
    </location>
</feature>
<feature type="signal peptide" evidence="1">
    <location>
        <begin position="1"/>
        <end position="21"/>
    </location>
</feature>
<dbReference type="EMBL" id="BMOM01000010">
    <property type="protein sequence ID" value="GGM08618.1"/>
    <property type="molecule type" value="Genomic_DNA"/>
</dbReference>
<keyword evidence="1" id="KW-0732">Signal</keyword>
<evidence type="ECO:0000313" key="2">
    <source>
        <dbReference type="EMBL" id="GGM08618.1"/>
    </source>
</evidence>
<dbReference type="Proteomes" id="UP000661918">
    <property type="component" value="Unassembled WGS sequence"/>
</dbReference>
<name>A0ABQ2GS14_9DEIO</name>
<comment type="caution">
    <text evidence="2">The sequence shown here is derived from an EMBL/GenBank/DDBJ whole genome shotgun (WGS) entry which is preliminary data.</text>
</comment>
<evidence type="ECO:0000313" key="3">
    <source>
        <dbReference type="Proteomes" id="UP000661918"/>
    </source>
</evidence>
<evidence type="ECO:0000256" key="1">
    <source>
        <dbReference type="SAM" id="SignalP"/>
    </source>
</evidence>
<gene>
    <name evidence="2" type="ORF">GCM10010841_16170</name>
</gene>
<organism evidence="2 3">
    <name type="scientific">Deinococcus aerophilus</name>
    <dbReference type="NCBI Taxonomy" id="522488"/>
    <lineage>
        <taxon>Bacteria</taxon>
        <taxon>Thermotogati</taxon>
        <taxon>Deinococcota</taxon>
        <taxon>Deinococci</taxon>
        <taxon>Deinococcales</taxon>
        <taxon>Deinococcaceae</taxon>
        <taxon>Deinococcus</taxon>
    </lineage>
</organism>
<accession>A0ABQ2GS14</accession>
<sequence length="163" mass="17143">MKTPSVMLAAGFVLTTGTASAATSNMTGTTLCVDNESFTTGIGSLGSTSATVAQALYDHFVSSAKAQRIPFKEMGVRACSEYAVGLDFGATTGTPRAWYGELNLWDFAAYASPDINDAYTEPVSIWSTAAYGVLASNDGLVTYLISEGKAMINTFLKAYKLAN</sequence>